<evidence type="ECO:0000313" key="2">
    <source>
        <dbReference type="Proteomes" id="UP000030645"/>
    </source>
</evidence>
<accession>W9RB60</accession>
<proteinExistence type="predicted"/>
<keyword evidence="2" id="KW-1185">Reference proteome</keyword>
<protein>
    <submittedName>
        <fullName evidence="1">Uncharacterized protein</fullName>
    </submittedName>
</protein>
<dbReference type="Proteomes" id="UP000030645">
    <property type="component" value="Unassembled WGS sequence"/>
</dbReference>
<reference evidence="2" key="1">
    <citation type="submission" date="2013-01" db="EMBL/GenBank/DDBJ databases">
        <title>Draft Genome Sequence of a Mulberry Tree, Morus notabilis C.K. Schneid.</title>
        <authorList>
            <person name="He N."/>
            <person name="Zhao S."/>
        </authorList>
    </citation>
    <scope>NUCLEOTIDE SEQUENCE</scope>
</reference>
<organism evidence="1 2">
    <name type="scientific">Morus notabilis</name>
    <dbReference type="NCBI Taxonomy" id="981085"/>
    <lineage>
        <taxon>Eukaryota</taxon>
        <taxon>Viridiplantae</taxon>
        <taxon>Streptophyta</taxon>
        <taxon>Embryophyta</taxon>
        <taxon>Tracheophyta</taxon>
        <taxon>Spermatophyta</taxon>
        <taxon>Magnoliopsida</taxon>
        <taxon>eudicotyledons</taxon>
        <taxon>Gunneridae</taxon>
        <taxon>Pentapetalae</taxon>
        <taxon>rosids</taxon>
        <taxon>fabids</taxon>
        <taxon>Rosales</taxon>
        <taxon>Moraceae</taxon>
        <taxon>Moreae</taxon>
        <taxon>Morus</taxon>
    </lineage>
</organism>
<name>W9RB60_9ROSA</name>
<gene>
    <name evidence="1" type="ORF">L484_024005</name>
</gene>
<sequence length="102" mass="11628">MVRVSPLKKPPARLCFGWVVLLHGQGGSWRIWVLFCVVVHLPHVYDTTRKVAKVTVVEFVPLEVWEVSGLESCKGKRPLFFKHRSMTHPLSDPAKTMGTRFS</sequence>
<evidence type="ECO:0000313" key="1">
    <source>
        <dbReference type="EMBL" id="EXB62707.1"/>
    </source>
</evidence>
<dbReference type="AlphaFoldDB" id="W9RB60"/>
<dbReference type="EMBL" id="KE344454">
    <property type="protein sequence ID" value="EXB62707.1"/>
    <property type="molecule type" value="Genomic_DNA"/>
</dbReference>